<comment type="similarity">
    <text evidence="2">Belongs to the membrane fusion protein (MFP) (TC 8.A.1) family.</text>
</comment>
<dbReference type="InterPro" id="IPR058792">
    <property type="entry name" value="Beta-barrel_RND_2"/>
</dbReference>
<keyword evidence="3" id="KW-0813">Transport</keyword>
<reference evidence="7 8" key="1">
    <citation type="submission" date="2020-08" db="EMBL/GenBank/DDBJ databases">
        <title>Genomic Encyclopedia of Type Strains, Phase IV (KMG-IV): sequencing the most valuable type-strain genomes for metagenomic binning, comparative biology and taxonomic classification.</title>
        <authorList>
            <person name="Goeker M."/>
        </authorList>
    </citation>
    <scope>NUCLEOTIDE SEQUENCE [LARGE SCALE GENOMIC DNA]</scope>
    <source>
        <strain evidence="7 8">DSM 16268</strain>
    </source>
</reference>
<evidence type="ECO:0000256" key="1">
    <source>
        <dbReference type="ARBA" id="ARBA00004196"/>
    </source>
</evidence>
<dbReference type="PANTHER" id="PTHR30469">
    <property type="entry name" value="MULTIDRUG RESISTANCE PROTEIN MDTA"/>
    <property type="match status" value="1"/>
</dbReference>
<dbReference type="Proteomes" id="UP000523821">
    <property type="component" value="Unassembled WGS sequence"/>
</dbReference>
<dbReference type="InterPro" id="IPR058627">
    <property type="entry name" value="MdtA-like_C"/>
</dbReference>
<dbReference type="Gene3D" id="1.10.287.470">
    <property type="entry name" value="Helix hairpin bin"/>
    <property type="match status" value="1"/>
</dbReference>
<organism evidence="7 8">
    <name type="scientific">Prosthecomicrobium pneumaticum</name>
    <dbReference type="NCBI Taxonomy" id="81895"/>
    <lineage>
        <taxon>Bacteria</taxon>
        <taxon>Pseudomonadati</taxon>
        <taxon>Pseudomonadota</taxon>
        <taxon>Alphaproteobacteria</taxon>
        <taxon>Hyphomicrobiales</taxon>
        <taxon>Kaistiaceae</taxon>
        <taxon>Prosthecomicrobium</taxon>
    </lineage>
</organism>
<feature type="domain" description="CusB-like beta-barrel" evidence="5">
    <location>
        <begin position="219"/>
        <end position="290"/>
    </location>
</feature>
<dbReference type="Gene3D" id="2.40.50.100">
    <property type="match status" value="1"/>
</dbReference>
<dbReference type="Gene3D" id="2.40.420.20">
    <property type="match status" value="1"/>
</dbReference>
<accession>A0A7W9FJI6</accession>
<dbReference type="RefSeq" id="WP_183852816.1">
    <property type="nucleotide sequence ID" value="NZ_JACHOO010000002.1"/>
</dbReference>
<dbReference type="Pfam" id="PF25954">
    <property type="entry name" value="Beta-barrel_RND_2"/>
    <property type="match status" value="1"/>
</dbReference>
<dbReference type="NCBIfam" id="TIGR01730">
    <property type="entry name" value="RND_mfp"/>
    <property type="match status" value="1"/>
</dbReference>
<dbReference type="InterPro" id="IPR006143">
    <property type="entry name" value="RND_pump_MFP"/>
</dbReference>
<protein>
    <submittedName>
        <fullName evidence="7">RND family efflux transporter MFP subunit</fullName>
    </submittedName>
</protein>
<evidence type="ECO:0000313" key="7">
    <source>
        <dbReference type="EMBL" id="MBB5751752.1"/>
    </source>
</evidence>
<dbReference type="PANTHER" id="PTHR30469:SF11">
    <property type="entry name" value="BLL4320 PROTEIN"/>
    <property type="match status" value="1"/>
</dbReference>
<evidence type="ECO:0000313" key="8">
    <source>
        <dbReference type="Proteomes" id="UP000523821"/>
    </source>
</evidence>
<feature type="domain" description="Multidrug resistance protein MdtA-like C-terminal permuted SH3" evidence="6">
    <location>
        <begin position="299"/>
        <end position="356"/>
    </location>
</feature>
<comment type="subcellular location">
    <subcellularLocation>
        <location evidence="1">Cell envelope</location>
    </subcellularLocation>
</comment>
<sequence>MSAWKQIALSLVVLALVAGGWYAWTKRATLLGVEVADSSQPARGGRGGGRGFATGPILVVAQPVATTPFSDSVRAIGTVAVARSIGIYPQVTATVSAVHFKAGDRVTAGETLVELDDADQVVEVDRARIALKDAQDALARAERLQQSNNITDVALSDARSGADRAAIDLRSAQIALSRRTIAAPYDGVVGLSDLAIGALVTPTTLITTLDDVSTMKVSFVVPERFAGRVTLGQSLQATGEGSAQPIDGRLSAIDSRIDPTARTLKLEATLDVEDAEAAGIKPGAAVTVALDFPQEQRLAVPSAAIQWDKGGSYVWKVDGDTVKRAAVTITRRESGQVLVEGEIAAGDPIAVEGVQRLREGAKIALAGAAPETTAAAGERG</sequence>
<evidence type="ECO:0000259" key="6">
    <source>
        <dbReference type="Pfam" id="PF25967"/>
    </source>
</evidence>
<keyword evidence="8" id="KW-1185">Reference proteome</keyword>
<dbReference type="GO" id="GO:1990281">
    <property type="term" value="C:efflux pump complex"/>
    <property type="evidence" value="ECO:0007669"/>
    <property type="project" value="TreeGrafter"/>
</dbReference>
<evidence type="ECO:0000259" key="5">
    <source>
        <dbReference type="Pfam" id="PF25954"/>
    </source>
</evidence>
<proteinExistence type="inferred from homology"/>
<dbReference type="InterPro" id="IPR058625">
    <property type="entry name" value="MdtA-like_BSH"/>
</dbReference>
<dbReference type="AlphaFoldDB" id="A0A7W9FJI6"/>
<evidence type="ECO:0000259" key="4">
    <source>
        <dbReference type="Pfam" id="PF25917"/>
    </source>
</evidence>
<comment type="caution">
    <text evidence="7">The sequence shown here is derived from an EMBL/GenBank/DDBJ whole genome shotgun (WGS) entry which is preliminary data.</text>
</comment>
<dbReference type="SUPFAM" id="SSF111369">
    <property type="entry name" value="HlyD-like secretion proteins"/>
    <property type="match status" value="1"/>
</dbReference>
<evidence type="ECO:0000256" key="3">
    <source>
        <dbReference type="ARBA" id="ARBA00022448"/>
    </source>
</evidence>
<dbReference type="GO" id="GO:0015562">
    <property type="term" value="F:efflux transmembrane transporter activity"/>
    <property type="evidence" value="ECO:0007669"/>
    <property type="project" value="TreeGrafter"/>
</dbReference>
<evidence type="ECO:0000256" key="2">
    <source>
        <dbReference type="ARBA" id="ARBA00009477"/>
    </source>
</evidence>
<dbReference type="Gene3D" id="2.40.30.170">
    <property type="match status" value="1"/>
</dbReference>
<gene>
    <name evidence="7" type="ORF">GGQ63_000804</name>
</gene>
<feature type="domain" description="Multidrug resistance protein MdtA-like barrel-sandwich hybrid" evidence="4">
    <location>
        <begin position="85"/>
        <end position="201"/>
    </location>
</feature>
<dbReference type="EMBL" id="JACHOO010000002">
    <property type="protein sequence ID" value="MBB5751752.1"/>
    <property type="molecule type" value="Genomic_DNA"/>
</dbReference>
<name>A0A7W9FJI6_9HYPH</name>
<dbReference type="Pfam" id="PF25917">
    <property type="entry name" value="BSH_RND"/>
    <property type="match status" value="1"/>
</dbReference>
<dbReference type="Pfam" id="PF25967">
    <property type="entry name" value="RND-MFP_C"/>
    <property type="match status" value="1"/>
</dbReference>